<keyword evidence="5" id="KW-1185">Reference proteome</keyword>
<protein>
    <recommendedName>
        <fullName evidence="3">TGFBR3/Endoglin-like N-terminal domain-containing protein</fullName>
    </recommendedName>
</protein>
<feature type="signal peptide" evidence="2">
    <location>
        <begin position="1"/>
        <end position="20"/>
    </location>
</feature>
<feature type="domain" description="TGFBR3/Endoglin-like N-terminal" evidence="3">
    <location>
        <begin position="45"/>
        <end position="131"/>
    </location>
</feature>
<dbReference type="Pfam" id="PF26060">
    <property type="entry name" value="TGFBR3_N"/>
    <property type="match status" value="1"/>
</dbReference>
<evidence type="ECO:0000256" key="2">
    <source>
        <dbReference type="SAM" id="SignalP"/>
    </source>
</evidence>
<evidence type="ECO:0000313" key="4">
    <source>
        <dbReference type="EMBL" id="CAL1593181.1"/>
    </source>
</evidence>
<keyword evidence="1" id="KW-0325">Glycoprotein</keyword>
<keyword evidence="2" id="KW-0732">Signal</keyword>
<gene>
    <name evidence="4" type="ORF">KC01_LOCUS22321</name>
</gene>
<feature type="chain" id="PRO_5043539391" description="TGFBR3/Endoglin-like N-terminal domain-containing protein" evidence="2">
    <location>
        <begin position="21"/>
        <end position="156"/>
    </location>
</feature>
<name>A0AAV2KVW2_KNICA</name>
<dbReference type="Proteomes" id="UP001497482">
    <property type="component" value="Chromosome 2"/>
</dbReference>
<reference evidence="4 5" key="1">
    <citation type="submission" date="2024-04" db="EMBL/GenBank/DDBJ databases">
        <authorList>
            <person name="Waldvogel A.-M."/>
            <person name="Schoenle A."/>
        </authorList>
    </citation>
    <scope>NUCLEOTIDE SEQUENCE [LARGE SCALE GENOMIC DNA]</scope>
</reference>
<evidence type="ECO:0000313" key="5">
    <source>
        <dbReference type="Proteomes" id="UP001497482"/>
    </source>
</evidence>
<accession>A0AAV2KVW2</accession>
<dbReference type="AlphaFoldDB" id="A0AAV2KVW2"/>
<evidence type="ECO:0000259" key="3">
    <source>
        <dbReference type="Pfam" id="PF26060"/>
    </source>
</evidence>
<proteinExistence type="predicted"/>
<dbReference type="EMBL" id="OZ035824">
    <property type="protein sequence ID" value="CAL1593181.1"/>
    <property type="molecule type" value="Genomic_DNA"/>
</dbReference>
<evidence type="ECO:0000256" key="1">
    <source>
        <dbReference type="ARBA" id="ARBA00023180"/>
    </source>
</evidence>
<dbReference type="InterPro" id="IPR058899">
    <property type="entry name" value="TGFBR3/Endoglin-like_N"/>
</dbReference>
<organism evidence="4 5">
    <name type="scientific">Knipowitschia caucasica</name>
    <name type="common">Caucasian dwarf goby</name>
    <name type="synonym">Pomatoschistus caucasicus</name>
    <dbReference type="NCBI Taxonomy" id="637954"/>
    <lineage>
        <taxon>Eukaryota</taxon>
        <taxon>Metazoa</taxon>
        <taxon>Chordata</taxon>
        <taxon>Craniata</taxon>
        <taxon>Vertebrata</taxon>
        <taxon>Euteleostomi</taxon>
        <taxon>Actinopterygii</taxon>
        <taxon>Neopterygii</taxon>
        <taxon>Teleostei</taxon>
        <taxon>Neoteleostei</taxon>
        <taxon>Acanthomorphata</taxon>
        <taxon>Gobiaria</taxon>
        <taxon>Gobiiformes</taxon>
        <taxon>Gobioidei</taxon>
        <taxon>Gobiidae</taxon>
        <taxon>Gobiinae</taxon>
        <taxon>Knipowitschia</taxon>
    </lineage>
</organism>
<sequence length="156" mass="17179">MWRRFRSLILLLAIWNEASAGPMFRSPCELLPVGQGHPVQALSKSFTALAGCASRGTSALPEEVHVVNLRGQRTDERDGTPPPTVELHLKPIQSLLRHQKALVFVLNSPQPLTWKIQAENLTPGVTRTFHRAENNKAVVIRSVSQAALQASYAILS</sequence>